<sequence length="43" mass="4976">MPFILLRLGVFIVIFVWIMDKFSIQIRTSKYFNTAPGPLGFVV</sequence>
<accession>K7AQZ4</accession>
<keyword evidence="1" id="KW-0472">Membrane</keyword>
<gene>
    <name evidence="2" type="ORF">C427_3934</name>
</gene>
<name>K7AQZ4_9ALTE</name>
<protein>
    <submittedName>
        <fullName evidence="2">Uncharacterized protein</fullName>
    </submittedName>
</protein>
<proteinExistence type="predicted"/>
<dbReference type="AlphaFoldDB" id="K7AQZ4"/>
<keyword evidence="1" id="KW-0812">Transmembrane</keyword>
<evidence type="ECO:0000313" key="2">
    <source>
        <dbReference type="EMBL" id="AGH46039.1"/>
    </source>
</evidence>
<dbReference type="PATRIC" id="fig|1129794.4.peg.3917"/>
<dbReference type="Proteomes" id="UP000011864">
    <property type="component" value="Chromosome"/>
</dbReference>
<keyword evidence="1" id="KW-1133">Transmembrane helix</keyword>
<dbReference type="KEGG" id="gps:C427_3934"/>
<dbReference type="EMBL" id="CP003837">
    <property type="protein sequence ID" value="AGH46039.1"/>
    <property type="molecule type" value="Genomic_DNA"/>
</dbReference>
<feature type="transmembrane region" description="Helical" evidence="1">
    <location>
        <begin position="6"/>
        <end position="24"/>
    </location>
</feature>
<organism evidence="2 3">
    <name type="scientific">Paraglaciecola psychrophila 170</name>
    <dbReference type="NCBI Taxonomy" id="1129794"/>
    <lineage>
        <taxon>Bacteria</taxon>
        <taxon>Pseudomonadati</taxon>
        <taxon>Pseudomonadota</taxon>
        <taxon>Gammaproteobacteria</taxon>
        <taxon>Alteromonadales</taxon>
        <taxon>Alteromonadaceae</taxon>
        <taxon>Paraglaciecola</taxon>
    </lineage>
</organism>
<dbReference type="HOGENOM" id="CLU_3237229_0_0_6"/>
<evidence type="ECO:0000313" key="3">
    <source>
        <dbReference type="Proteomes" id="UP000011864"/>
    </source>
</evidence>
<evidence type="ECO:0000256" key="1">
    <source>
        <dbReference type="SAM" id="Phobius"/>
    </source>
</evidence>
<keyword evidence="3" id="KW-1185">Reference proteome</keyword>
<reference evidence="2 3" key="1">
    <citation type="journal article" date="2013" name="Genome Announc.">
        <title>Complete Genome Sequence of Glaciecola psychrophila Strain 170T.</title>
        <authorList>
            <person name="Yin J."/>
            <person name="Chen J."/>
            <person name="Liu G."/>
            <person name="Yu Y."/>
            <person name="Song L."/>
            <person name="Wang X."/>
            <person name="Qu X."/>
        </authorList>
    </citation>
    <scope>NUCLEOTIDE SEQUENCE [LARGE SCALE GENOMIC DNA]</scope>
    <source>
        <strain evidence="2 3">170</strain>
    </source>
</reference>